<evidence type="ECO:0000256" key="7">
    <source>
        <dbReference type="ARBA" id="ARBA00022844"/>
    </source>
</evidence>
<dbReference type="GO" id="GO:0005198">
    <property type="term" value="F:structural molecule activity"/>
    <property type="evidence" value="ECO:0007669"/>
    <property type="project" value="InterPro"/>
</dbReference>
<comment type="subcellular location">
    <subcellularLocation>
        <location evidence="2">Virion</location>
    </subcellularLocation>
</comment>
<feature type="domain" description="Coat protein P (projecting)" evidence="12">
    <location>
        <begin position="277"/>
        <end position="379"/>
    </location>
</feature>
<dbReference type="EMBL" id="KU187189">
    <property type="protein sequence ID" value="ANN90560.1"/>
    <property type="molecule type" value="Genomic_RNA"/>
</dbReference>
<proteinExistence type="inferred from homology"/>
<dbReference type="PROSITE" id="PS00555">
    <property type="entry name" value="ICOSAH_VIR_COAT_S"/>
    <property type="match status" value="1"/>
</dbReference>
<keyword evidence="7" id="KW-0946">Virion</keyword>
<evidence type="ECO:0000313" key="13">
    <source>
        <dbReference type="EMBL" id="ANN90560.1"/>
    </source>
</evidence>
<dbReference type="RefSeq" id="YP_009259669.1">
    <property type="nucleotide sequence ID" value="NC_030452.1"/>
</dbReference>
<evidence type="ECO:0000256" key="2">
    <source>
        <dbReference type="ARBA" id="ARBA00004328"/>
    </source>
</evidence>
<keyword evidence="6 13" id="KW-0167">Capsid protein</keyword>
<keyword evidence="8" id="KW-1142">T=3 icosahedral capsid protein</keyword>
<dbReference type="InterPro" id="IPR055068">
    <property type="entry name" value="Coat_P"/>
</dbReference>
<evidence type="ECO:0000256" key="8">
    <source>
        <dbReference type="ARBA" id="ARBA00023060"/>
    </source>
</evidence>
<sequence>MAMVRRNNNTSIIPVTGMQLATIVGTAVAGAVGNVVKNNGGAIARTAVGFGKQVVKRFRRRKGGGNQQMIQHVGGTGGAIMAPVAVTRQLMGSKPKFTGKMSGSVTVTHREYLTQVNNTTAFAVNGGIVDNLLQLNPLNGTLFAWLPAIASNFDQYTFNNVVLHYVPLCATTEVGRVAMYFDKDSEDIEPADRVELANYGVLKETAPWAEATLNIPCDRIKRYCDDNATVDHKLIDLGQLGIATYGGSGTNAIGDVFISYSVTLYYPQPTNSLLSTRRLDLTGASLNGNGPGYTIVSRTPTVISMTFRSTGTFVLTGAYRCLTASTLGLTGNVNVNSITVLDTLGLATSFIINCTVSSLPSVVSFTSTGITSATINCVRATRANVVTLA</sequence>
<dbReference type="InterPro" id="IPR029053">
    <property type="entry name" value="Viral_coat"/>
</dbReference>
<evidence type="ECO:0000259" key="11">
    <source>
        <dbReference type="Pfam" id="PF00729"/>
    </source>
</evidence>
<accession>A0A193H8C0</accession>
<dbReference type="GeneID" id="37627344"/>
<feature type="domain" description="Icosahedral viral capsid protein S" evidence="11">
    <location>
        <begin position="78"/>
        <end position="270"/>
    </location>
</feature>
<comment type="similarity">
    <text evidence="3">Belongs to the icosahedral plant coat protein family.</text>
</comment>
<dbReference type="Pfam" id="PF22402">
    <property type="entry name" value="Coat_P"/>
    <property type="match status" value="1"/>
</dbReference>
<evidence type="ECO:0000256" key="1">
    <source>
        <dbReference type="ARBA" id="ARBA00002495"/>
    </source>
</evidence>
<evidence type="ECO:0000256" key="10">
    <source>
        <dbReference type="ARBA" id="ARBA00031782"/>
    </source>
</evidence>
<dbReference type="Pfam" id="PF00729">
    <property type="entry name" value="Viral_coat"/>
    <property type="match status" value="1"/>
</dbReference>
<dbReference type="Gene3D" id="2.60.120.20">
    <property type="match status" value="1"/>
</dbReference>
<evidence type="ECO:0000313" key="14">
    <source>
        <dbReference type="Proteomes" id="UP000204638"/>
    </source>
</evidence>
<evidence type="ECO:0000259" key="12">
    <source>
        <dbReference type="Pfam" id="PF22402"/>
    </source>
</evidence>
<name>A0A193H8C0_9TOMB</name>
<dbReference type="SUPFAM" id="SSF88633">
    <property type="entry name" value="Positive stranded ssRNA viruses"/>
    <property type="match status" value="1"/>
</dbReference>
<evidence type="ECO:0000256" key="4">
    <source>
        <dbReference type="ARBA" id="ARBA00011553"/>
    </source>
</evidence>
<comment type="subunit">
    <text evidence="4">Homomultimer.</text>
</comment>
<evidence type="ECO:0000256" key="5">
    <source>
        <dbReference type="ARBA" id="ARBA00018091"/>
    </source>
</evidence>
<dbReference type="OrthoDB" id="10131at10239"/>
<reference evidence="13 14" key="1">
    <citation type="journal article" date="2016" name="Arch. Virol.">
        <title>The complete nucleotide sequence of pelargonium leaf curl virus.</title>
        <authorList>
            <person name="McGavin W.J."/>
            <person name="MacFarlane S.A."/>
        </authorList>
    </citation>
    <scope>NUCLEOTIDE SEQUENCE [LARGE SCALE GENOMIC DNA]</scope>
    <source>
        <strain evidence="13">T46</strain>
    </source>
</reference>
<dbReference type="GO" id="GO:0039617">
    <property type="term" value="C:T=3 icosahedral viral capsid"/>
    <property type="evidence" value="ECO:0007669"/>
    <property type="project" value="UniProtKB-KW"/>
</dbReference>
<evidence type="ECO:0000256" key="6">
    <source>
        <dbReference type="ARBA" id="ARBA00022561"/>
    </source>
</evidence>
<dbReference type="Proteomes" id="UP000204638">
    <property type="component" value="Segment"/>
</dbReference>
<protein>
    <recommendedName>
        <fullName evidence="5">Capsid protein</fullName>
    </recommendedName>
    <alternativeName>
        <fullName evidence="9">Coat protein</fullName>
    </alternativeName>
    <alternativeName>
        <fullName evidence="10">p41</fullName>
    </alternativeName>
</protein>
<evidence type="ECO:0000256" key="3">
    <source>
        <dbReference type="ARBA" id="ARBA00007446"/>
    </source>
</evidence>
<dbReference type="InterPro" id="IPR000937">
    <property type="entry name" value="Capsid_prot_S-dom_vir"/>
</dbReference>
<keyword evidence="14" id="KW-1185">Reference proteome</keyword>
<dbReference type="KEGG" id="vg:37627344"/>
<evidence type="ECO:0000256" key="9">
    <source>
        <dbReference type="ARBA" id="ARBA00031336"/>
    </source>
</evidence>
<comment type="function">
    <text evidence="1">Capsid protein self-assembles to form an icosahedral capsid with a T=3 symmetry, about 32-35 nm in diameter, and consisting of 180 capsid proteins.</text>
</comment>
<dbReference type="PRINTS" id="PR00233">
    <property type="entry name" value="ICOSAHEDRAL"/>
</dbReference>
<organism evidence="13 14">
    <name type="scientific">Pelargonium leaf curl virus</name>
    <dbReference type="NCBI Taxonomy" id="35280"/>
    <lineage>
        <taxon>Viruses</taxon>
        <taxon>Riboviria</taxon>
        <taxon>Orthornavirae</taxon>
        <taxon>Kitrinoviricota</taxon>
        <taxon>Tolucaviricetes</taxon>
        <taxon>Tolivirales</taxon>
        <taxon>Tombusviridae</taxon>
        <taxon>Procedovirinae</taxon>
        <taxon>Tombusvirus</taxon>
        <taxon>Tombusvirus pelargonii</taxon>
    </lineage>
</organism>